<organism evidence="1">
    <name type="scientific">marine metagenome</name>
    <dbReference type="NCBI Taxonomy" id="408172"/>
    <lineage>
        <taxon>unclassified sequences</taxon>
        <taxon>metagenomes</taxon>
        <taxon>ecological metagenomes</taxon>
    </lineage>
</organism>
<dbReference type="AlphaFoldDB" id="A0A382NTT2"/>
<protein>
    <submittedName>
        <fullName evidence="1">Uncharacterized protein</fullName>
    </submittedName>
</protein>
<gene>
    <name evidence="1" type="ORF">METZ01_LOCUS316914</name>
</gene>
<accession>A0A382NTT2</accession>
<name>A0A382NTT2_9ZZZZ</name>
<reference evidence="1" key="1">
    <citation type="submission" date="2018-05" db="EMBL/GenBank/DDBJ databases">
        <authorList>
            <person name="Lanie J.A."/>
            <person name="Ng W.-L."/>
            <person name="Kazmierczak K.M."/>
            <person name="Andrzejewski T.M."/>
            <person name="Davidsen T.M."/>
            <person name="Wayne K.J."/>
            <person name="Tettelin H."/>
            <person name="Glass J.I."/>
            <person name="Rusch D."/>
            <person name="Podicherti R."/>
            <person name="Tsui H.-C.T."/>
            <person name="Winkler M.E."/>
        </authorList>
    </citation>
    <scope>NUCLEOTIDE SEQUENCE</scope>
</reference>
<evidence type="ECO:0000313" key="1">
    <source>
        <dbReference type="EMBL" id="SVC64060.1"/>
    </source>
</evidence>
<dbReference type="EMBL" id="UINC01102434">
    <property type="protein sequence ID" value="SVC64060.1"/>
    <property type="molecule type" value="Genomic_DNA"/>
</dbReference>
<sequence>MSISNIFETSKRSLLNHQSAINTTA</sequence>
<feature type="non-terminal residue" evidence="1">
    <location>
        <position position="25"/>
    </location>
</feature>
<proteinExistence type="predicted"/>